<dbReference type="Gene3D" id="2.120.10.30">
    <property type="entry name" value="TolB, C-terminal domain"/>
    <property type="match status" value="2"/>
</dbReference>
<evidence type="ECO:0000259" key="4">
    <source>
        <dbReference type="Pfam" id="PF01979"/>
    </source>
</evidence>
<dbReference type="InterPro" id="IPR006680">
    <property type="entry name" value="Amidohydro-rel"/>
</dbReference>
<dbReference type="GO" id="GO:0016810">
    <property type="term" value="F:hydrolase activity, acting on carbon-nitrogen (but not peptide) bonds"/>
    <property type="evidence" value="ECO:0007669"/>
    <property type="project" value="InterPro"/>
</dbReference>
<feature type="region of interest" description="Disordered" evidence="2">
    <location>
        <begin position="18"/>
        <end position="78"/>
    </location>
</feature>
<dbReference type="EMBL" id="WTYF01000004">
    <property type="protein sequence ID" value="MXO51427.1"/>
    <property type="molecule type" value="Genomic_DNA"/>
</dbReference>
<keyword evidence="5" id="KW-0378">Hydrolase</keyword>
<comment type="caution">
    <text evidence="5">The sequence shown here is derived from an EMBL/GenBank/DDBJ whole genome shotgun (WGS) entry which is preliminary data.</text>
</comment>
<dbReference type="InterPro" id="IPR011659">
    <property type="entry name" value="WD40"/>
</dbReference>
<dbReference type="PANTHER" id="PTHR36842">
    <property type="entry name" value="PROTEIN TOLB HOMOLOG"/>
    <property type="match status" value="1"/>
</dbReference>
<comment type="similarity">
    <text evidence="1">Belongs to the TolB family.</text>
</comment>
<dbReference type="Gene3D" id="3.20.20.140">
    <property type="entry name" value="Metal-dependent hydrolases"/>
    <property type="match status" value="1"/>
</dbReference>
<dbReference type="Pfam" id="PF01979">
    <property type="entry name" value="Amidohydro_1"/>
    <property type="match status" value="1"/>
</dbReference>
<dbReference type="InterPro" id="IPR032466">
    <property type="entry name" value="Metal_Hydrolase"/>
</dbReference>
<dbReference type="Pfam" id="PF26549">
    <property type="entry name" value="Tricorn_N"/>
    <property type="match status" value="1"/>
</dbReference>
<gene>
    <name evidence="5" type="ORF">GRI42_08945</name>
</gene>
<protein>
    <submittedName>
        <fullName evidence="5">Amidohydrolase family protein</fullName>
    </submittedName>
</protein>
<feature type="domain" description="Amidohydrolase-related" evidence="4">
    <location>
        <begin position="757"/>
        <end position="1089"/>
    </location>
</feature>
<name>A0A844Y1Y1_9SPHN</name>
<dbReference type="Gene3D" id="2.30.40.10">
    <property type="entry name" value="Urease, subunit C, domain 1"/>
    <property type="match status" value="1"/>
</dbReference>
<dbReference type="SUPFAM" id="SSF69304">
    <property type="entry name" value="Tricorn protease N-terminal domain"/>
    <property type="match status" value="1"/>
</dbReference>
<evidence type="ECO:0000256" key="1">
    <source>
        <dbReference type="ARBA" id="ARBA00009820"/>
    </source>
</evidence>
<feature type="region of interest" description="Disordered" evidence="2">
    <location>
        <begin position="667"/>
        <end position="692"/>
    </location>
</feature>
<feature type="compositionally biased region" description="Basic and acidic residues" evidence="2">
    <location>
        <begin position="64"/>
        <end position="73"/>
    </location>
</feature>
<reference evidence="5 6" key="1">
    <citation type="submission" date="2019-12" db="EMBL/GenBank/DDBJ databases">
        <title>Genomic-based taxomic classification of the family Erythrobacteraceae.</title>
        <authorList>
            <person name="Xu L."/>
        </authorList>
    </citation>
    <scope>NUCLEOTIDE SEQUENCE [LARGE SCALE GENOMIC DNA]</scope>
    <source>
        <strain evidence="5 6">DSM 16225</strain>
    </source>
</reference>
<feature type="chain" id="PRO_5032496288" evidence="3">
    <location>
        <begin position="21"/>
        <end position="1111"/>
    </location>
</feature>
<dbReference type="SUPFAM" id="SSF82171">
    <property type="entry name" value="DPP6 N-terminal domain-like"/>
    <property type="match status" value="1"/>
</dbReference>
<dbReference type="OrthoDB" id="9758793at2"/>
<evidence type="ECO:0000313" key="6">
    <source>
        <dbReference type="Proteomes" id="UP000444185"/>
    </source>
</evidence>
<evidence type="ECO:0000313" key="5">
    <source>
        <dbReference type="EMBL" id="MXO51427.1"/>
    </source>
</evidence>
<keyword evidence="3" id="KW-0732">Signal</keyword>
<sequence length="1111" mass="119179">MKSSIASALALVLCASAAHAQQEEPTPSPNPVEEQEVDASQADLPHEGTGQQVQAAPATVPIAGEEKSDEKWDVTAPRGAQLKEVPIRTDEGTWIDVDVSPDGRTLAFALLGDIYTMPITGGTPTRIAEGLAWEVHPQFSPDGSKIAFTSDRGGGDNIWVMNRDGSNKQQVTKEDFRLINHPSWSPDGRYIVAKKHFTTQRSLGTGEVWLYHASGGGGVQLVKRASEALQKELGEPVYAPDGNAIYYTRNVTSGPIFEYAQDSNAGIFRVERYDIDTGEVTTAIGGYGGAVRPTPSPDGKSIAFVRRDKDQSQLWVKDIASGRERMVYGQLDLDMQETWAVYGVYPMMDWTPDGSSIVAWAGGKIMRIASDGSGASEIPFRIDDTRTVASAPHPVIDVAPDSFTAKIPRFASVSPDGRTVVFESLGKLYTKPVGGDAAPRRLTSSDDASLELWPTWSRDGSRLAFVRWTDAGLGRIVTIDSRGRDERAVTREPGHYAVPQFSPDGSTIVFEKRSGGYLTTPDFSENEGVYAVSASGGLPRLVTRDGSDPQFGADGNRLFMLARSGGKLQLISSDLDGEARRVHAEGELANDFRVSPRGDYVAFRQNYEVFAMPLLPGGQAVTVGEKSSSLPVTKVSKGGADYIGWTQNGSTLHWSMGPVLYRASTSALTPSAPQGKDAPSFTPPDSGTSLARTVRADKPSGMVAITGARIHTMAGNSAGTIENGTILIDGDRIAAIGSASDVTVPAGAKVVDAAGRTIIPGLVDAHAHGAQGSGDLVPQQNWSLIQNLALGTTTIHDPSSSASMIFSASERQRAGNLLGPRIYSTGEIIYGAKSPGVYARVDSYEDALAHVRRIKAQGGISVKNYNQPRREQRQQVVAAARAENMLVVAEGGSLFGMDMNLIADGNSTLEHNIPLDVMYEDVLQMFGQSDTNYTPTLVVTYGGLAGDPYWRQATDVFDNPLLVHTPPKMLLAATARRTKAPEWAFVDDNSAREAKKLAERGVKVSIGAHGQQAGIGAHWELWSFARGGMSAVEALRAGTIEPARSLGMDKDIGSLEVGKLADLVILTADPAQDIRNSDDIAQVMVGGRLYDARTMNEVTTGNARRMPYWWE</sequence>
<dbReference type="SUPFAM" id="SSF51338">
    <property type="entry name" value="Composite domain of metallo-dependent hydrolases"/>
    <property type="match status" value="1"/>
</dbReference>
<dbReference type="Pfam" id="PF07676">
    <property type="entry name" value="PD40"/>
    <property type="match status" value="3"/>
</dbReference>
<dbReference type="AlphaFoldDB" id="A0A844Y1Y1"/>
<dbReference type="PANTHER" id="PTHR36842:SF1">
    <property type="entry name" value="PROTEIN TOLB"/>
    <property type="match status" value="1"/>
</dbReference>
<dbReference type="InterPro" id="IPR011042">
    <property type="entry name" value="6-blade_b-propeller_TolB-like"/>
</dbReference>
<evidence type="ECO:0000256" key="2">
    <source>
        <dbReference type="SAM" id="MobiDB-lite"/>
    </source>
</evidence>
<proteinExistence type="inferred from homology"/>
<dbReference type="RefSeq" id="WP_160608161.1">
    <property type="nucleotide sequence ID" value="NZ_WTYF01000004.1"/>
</dbReference>
<dbReference type="Proteomes" id="UP000444185">
    <property type="component" value="Unassembled WGS sequence"/>
</dbReference>
<dbReference type="SUPFAM" id="SSF51556">
    <property type="entry name" value="Metallo-dependent hydrolases"/>
    <property type="match status" value="1"/>
</dbReference>
<dbReference type="InterPro" id="IPR011059">
    <property type="entry name" value="Metal-dep_hydrolase_composite"/>
</dbReference>
<accession>A0A844Y1Y1</accession>
<feature type="signal peptide" evidence="3">
    <location>
        <begin position="1"/>
        <end position="20"/>
    </location>
</feature>
<organism evidence="5 6">
    <name type="scientific">Qipengyuania gaetbuli</name>
    <dbReference type="NCBI Taxonomy" id="266952"/>
    <lineage>
        <taxon>Bacteria</taxon>
        <taxon>Pseudomonadati</taxon>
        <taxon>Pseudomonadota</taxon>
        <taxon>Alphaproteobacteria</taxon>
        <taxon>Sphingomonadales</taxon>
        <taxon>Erythrobacteraceae</taxon>
        <taxon>Qipengyuania</taxon>
    </lineage>
</organism>
<keyword evidence="6" id="KW-1185">Reference proteome</keyword>
<evidence type="ECO:0000256" key="3">
    <source>
        <dbReference type="SAM" id="SignalP"/>
    </source>
</evidence>